<feature type="chain" id="PRO_5038973367" description="Protein E6-like" evidence="2">
    <location>
        <begin position="28"/>
        <end position="209"/>
    </location>
</feature>
<feature type="region of interest" description="Disordered" evidence="1">
    <location>
        <begin position="176"/>
        <end position="209"/>
    </location>
</feature>
<evidence type="ECO:0000313" key="3">
    <source>
        <dbReference type="EMBL" id="KAJ0989380.1"/>
    </source>
</evidence>
<feature type="compositionally biased region" description="Polar residues" evidence="1">
    <location>
        <begin position="193"/>
        <end position="202"/>
    </location>
</feature>
<evidence type="ECO:0000313" key="4">
    <source>
        <dbReference type="Proteomes" id="UP001085076"/>
    </source>
</evidence>
<dbReference type="AlphaFoldDB" id="A0A9D5DEX6"/>
<comment type="caution">
    <text evidence="3">The sequence shown here is derived from an EMBL/GenBank/DDBJ whole genome shotgun (WGS) entry which is preliminary data.</text>
</comment>
<dbReference type="PANTHER" id="PTHR35274:SF2">
    <property type="entry name" value="E6-LIKE PROTEIN"/>
    <property type="match status" value="1"/>
</dbReference>
<evidence type="ECO:0000256" key="2">
    <source>
        <dbReference type="SAM" id="SignalP"/>
    </source>
</evidence>
<evidence type="ECO:0008006" key="5">
    <source>
        <dbReference type="Google" id="ProtNLM"/>
    </source>
</evidence>
<feature type="signal peptide" evidence="2">
    <location>
        <begin position="1"/>
        <end position="27"/>
    </location>
</feature>
<keyword evidence="2" id="KW-0732">Signal</keyword>
<reference evidence="3" key="2">
    <citation type="journal article" date="2022" name="Hortic Res">
        <title>The genome of Dioscorea zingiberensis sheds light on the biosynthesis, origin and evolution of the medicinally important diosgenin saponins.</title>
        <authorList>
            <person name="Li Y."/>
            <person name="Tan C."/>
            <person name="Li Z."/>
            <person name="Guo J."/>
            <person name="Li S."/>
            <person name="Chen X."/>
            <person name="Wang C."/>
            <person name="Dai X."/>
            <person name="Yang H."/>
            <person name="Song W."/>
            <person name="Hou L."/>
            <person name="Xu J."/>
            <person name="Tong Z."/>
            <person name="Xu A."/>
            <person name="Yuan X."/>
            <person name="Wang W."/>
            <person name="Yang Q."/>
            <person name="Chen L."/>
            <person name="Sun Z."/>
            <person name="Wang K."/>
            <person name="Pan B."/>
            <person name="Chen J."/>
            <person name="Bao Y."/>
            <person name="Liu F."/>
            <person name="Qi X."/>
            <person name="Gang D.R."/>
            <person name="Wen J."/>
            <person name="Li J."/>
        </authorList>
    </citation>
    <scope>NUCLEOTIDE SEQUENCE</scope>
    <source>
        <strain evidence="3">Dzin_1.0</strain>
    </source>
</reference>
<dbReference type="OrthoDB" id="749662at2759"/>
<accession>A0A9D5DEX6</accession>
<dbReference type="InterPro" id="IPR040290">
    <property type="entry name" value="Prot_E6-like"/>
</dbReference>
<evidence type="ECO:0000256" key="1">
    <source>
        <dbReference type="SAM" id="MobiDB-lite"/>
    </source>
</evidence>
<dbReference type="Proteomes" id="UP001085076">
    <property type="component" value="Miscellaneous, Linkage group lg01"/>
</dbReference>
<gene>
    <name evidence="3" type="ORF">J5N97_007736</name>
</gene>
<dbReference type="PANTHER" id="PTHR35274">
    <property type="entry name" value="E6-LIKE PROTEIN"/>
    <property type="match status" value="1"/>
</dbReference>
<organism evidence="3 4">
    <name type="scientific">Dioscorea zingiberensis</name>
    <dbReference type="NCBI Taxonomy" id="325984"/>
    <lineage>
        <taxon>Eukaryota</taxon>
        <taxon>Viridiplantae</taxon>
        <taxon>Streptophyta</taxon>
        <taxon>Embryophyta</taxon>
        <taxon>Tracheophyta</taxon>
        <taxon>Spermatophyta</taxon>
        <taxon>Magnoliopsida</taxon>
        <taxon>Liliopsida</taxon>
        <taxon>Dioscoreales</taxon>
        <taxon>Dioscoreaceae</taxon>
        <taxon>Dioscorea</taxon>
    </lineage>
</organism>
<protein>
    <recommendedName>
        <fullName evidence="5">Protein E6-like</fullName>
    </recommendedName>
</protein>
<name>A0A9D5DEX6_9LILI</name>
<feature type="region of interest" description="Disordered" evidence="1">
    <location>
        <begin position="38"/>
        <end position="94"/>
    </location>
</feature>
<proteinExistence type="predicted"/>
<reference evidence="3" key="1">
    <citation type="submission" date="2021-03" db="EMBL/GenBank/DDBJ databases">
        <authorList>
            <person name="Li Z."/>
            <person name="Yang C."/>
        </authorList>
    </citation>
    <scope>NUCLEOTIDE SEQUENCE</scope>
    <source>
        <strain evidence="3">Dzin_1.0</strain>
        <tissue evidence="3">Leaf</tissue>
    </source>
</reference>
<sequence length="209" mass="23692">MASSSLKQLSMAILIFLISISLLQIQARDSMFFSKMQRNETEQVPKETPATANEEPMTFPPDSGHGHGLYGHGPDEFSSTTTSDETNINDAEKNDKYVHYRGKTPSRFVNNEFNGDGYERQRSYGMSDTRVLENGRYYYDVQAERSQNGYDPLSDQDSAGYTSYNGNEGYYYGYGGYRPGSNGNAHKEYNNERFGNQYNNEGQEAEYVP</sequence>
<keyword evidence="4" id="KW-1185">Reference proteome</keyword>
<dbReference type="EMBL" id="JAGGNH010000001">
    <property type="protein sequence ID" value="KAJ0989380.1"/>
    <property type="molecule type" value="Genomic_DNA"/>
</dbReference>